<keyword evidence="5" id="KW-0418">Kinase</keyword>
<keyword evidence="1" id="KW-0547">Nucleotide-binding</keyword>
<evidence type="ECO:0000256" key="3">
    <source>
        <dbReference type="SAM" id="Coils"/>
    </source>
</evidence>
<dbReference type="InterPro" id="IPR051681">
    <property type="entry name" value="Ser/Thr_Kinases-Pseudokinases"/>
</dbReference>
<feature type="domain" description="Protein kinase" evidence="4">
    <location>
        <begin position="517"/>
        <end position="717"/>
    </location>
</feature>
<keyword evidence="3" id="KW-0175">Coiled coil</keyword>
<keyword evidence="5" id="KW-0808">Transferase</keyword>
<dbReference type="Pfam" id="PF18738">
    <property type="entry name" value="HEPN_DZIP3"/>
    <property type="match status" value="1"/>
</dbReference>
<dbReference type="Proteomes" id="UP000225706">
    <property type="component" value="Unassembled WGS sequence"/>
</dbReference>
<evidence type="ECO:0000256" key="1">
    <source>
        <dbReference type="ARBA" id="ARBA00022741"/>
    </source>
</evidence>
<organism evidence="5 6">
    <name type="scientific">Stylophora pistillata</name>
    <name type="common">Smooth cauliflower coral</name>
    <dbReference type="NCBI Taxonomy" id="50429"/>
    <lineage>
        <taxon>Eukaryota</taxon>
        <taxon>Metazoa</taxon>
        <taxon>Cnidaria</taxon>
        <taxon>Anthozoa</taxon>
        <taxon>Hexacorallia</taxon>
        <taxon>Scleractinia</taxon>
        <taxon>Astrocoeniina</taxon>
        <taxon>Pocilloporidae</taxon>
        <taxon>Stylophora</taxon>
    </lineage>
</organism>
<dbReference type="InterPro" id="IPR041249">
    <property type="entry name" value="HEPN_DZIP3"/>
</dbReference>
<dbReference type="Gene3D" id="1.10.510.10">
    <property type="entry name" value="Transferase(Phosphotransferase) domain 1"/>
    <property type="match status" value="1"/>
</dbReference>
<reference evidence="6" key="1">
    <citation type="journal article" date="2017" name="bioRxiv">
        <title>Comparative analysis of the genomes of Stylophora pistillata and Acropora digitifera provides evidence for extensive differences between species of corals.</title>
        <authorList>
            <person name="Voolstra C.R."/>
            <person name="Li Y."/>
            <person name="Liew Y.J."/>
            <person name="Baumgarten S."/>
            <person name="Zoccola D."/>
            <person name="Flot J.-F."/>
            <person name="Tambutte S."/>
            <person name="Allemand D."/>
            <person name="Aranda M."/>
        </authorList>
    </citation>
    <scope>NUCLEOTIDE SEQUENCE [LARGE SCALE GENOMIC DNA]</scope>
</reference>
<dbReference type="GO" id="GO:0005524">
    <property type="term" value="F:ATP binding"/>
    <property type="evidence" value="ECO:0007669"/>
    <property type="project" value="UniProtKB-KW"/>
</dbReference>
<dbReference type="PANTHER" id="PTHR44329">
    <property type="entry name" value="SERINE/THREONINE-PROTEIN KINASE TNNI3K-RELATED"/>
    <property type="match status" value="1"/>
</dbReference>
<evidence type="ECO:0000313" key="5">
    <source>
        <dbReference type="EMBL" id="PFX17858.1"/>
    </source>
</evidence>
<dbReference type="PANTHER" id="PTHR44329:SF298">
    <property type="entry name" value="MIXED LINEAGE KINASE DOMAIN-LIKE PROTEIN"/>
    <property type="match status" value="1"/>
</dbReference>
<dbReference type="InterPro" id="IPR000719">
    <property type="entry name" value="Prot_kinase_dom"/>
</dbReference>
<accession>A0A2B4RNE8</accession>
<name>A0A2B4RNE8_STYPI</name>
<sequence length="717" mass="82914">MASATDAGETLRSTFGKENFQRLTRLLMCGGVRLLREIFDTIHLPKDLPLKLGDPAIRSQLNKAKLSTAERSCLYPSPGTFGKSTDFDITLTFRLLRTICNLTTPVTGWDSLPVTSDLSLEADLARIKFYRNSIYGHNQKMEISDSEFCYLWKEVSEALLRIAGNLGPLKTDEWEKSIGRLLTDPLTPEAQSCVEELELWYKKDMDVKGSVEHLKDQLQQVKIDVKDQFQKFNEKLDSILITFELERFSRREQHLAHFHSGPGSTESFTLLLEYLSKQLKLRILHYGTGSLCITTACSSLEILEGLWKDYSSGHLNKVAEEILFTSEVLERLSLSEVKLRTVIREEDYHKHKQFLVDEGGDLKRESRKEEGKTEKNKQEENLKWVIRTMKQEVARLQSQLRKKELREARIVKEMEQREKDSHRELEEMAQQLRNVTKKVRDLKYVKEELLSVGKQPHEKDEPMSILKRQVAILKDQLRARDHEISELQTTLSVTRRKLFERKAQESPDWVISRDQIQLTDKRLSHGAWGFWVEGKYFGCVVAVKQIHETVRSPYNHTLFERGMLMASSCRHPCLLQFIGATKDEGSQLYVTELMETSLQALLENQLLCQTEIFVISLDVARALNYLHQKHPCPILHRNVSSSKVLLWRQGVQWRAKLSGCGTVNFKKHTTTMYPGDRRYSAPEAMTANQTEKVKLFFKMTAFSVKTVMVELLSFIFF</sequence>
<evidence type="ECO:0000313" key="6">
    <source>
        <dbReference type="Proteomes" id="UP000225706"/>
    </source>
</evidence>
<keyword evidence="6" id="KW-1185">Reference proteome</keyword>
<dbReference type="Pfam" id="PF00069">
    <property type="entry name" value="Pkinase"/>
    <property type="match status" value="1"/>
</dbReference>
<gene>
    <name evidence="5" type="primary">Tnni3k</name>
    <name evidence="5" type="ORF">AWC38_SpisGene17806</name>
</gene>
<dbReference type="InterPro" id="IPR011009">
    <property type="entry name" value="Kinase-like_dom_sf"/>
</dbReference>
<dbReference type="EMBL" id="LSMT01000445">
    <property type="protein sequence ID" value="PFX17858.1"/>
    <property type="molecule type" value="Genomic_DNA"/>
</dbReference>
<evidence type="ECO:0000259" key="4">
    <source>
        <dbReference type="PROSITE" id="PS50011"/>
    </source>
</evidence>
<dbReference type="AlphaFoldDB" id="A0A2B4RNE8"/>
<dbReference type="GO" id="GO:0004672">
    <property type="term" value="F:protein kinase activity"/>
    <property type="evidence" value="ECO:0007669"/>
    <property type="project" value="InterPro"/>
</dbReference>
<evidence type="ECO:0000256" key="2">
    <source>
        <dbReference type="ARBA" id="ARBA00022840"/>
    </source>
</evidence>
<feature type="coiled-coil region" evidence="3">
    <location>
        <begin position="379"/>
        <end position="445"/>
    </location>
</feature>
<dbReference type="OrthoDB" id="5961232at2759"/>
<dbReference type="GO" id="GO:0097527">
    <property type="term" value="P:necroptotic signaling pathway"/>
    <property type="evidence" value="ECO:0007669"/>
    <property type="project" value="TreeGrafter"/>
</dbReference>
<keyword evidence="2" id="KW-0067">ATP-binding</keyword>
<comment type="caution">
    <text evidence="5">The sequence shown here is derived from an EMBL/GenBank/DDBJ whole genome shotgun (WGS) entry which is preliminary data.</text>
</comment>
<protein>
    <submittedName>
        <fullName evidence="5">Serine/threonine-protein kinase TNNI3K</fullName>
    </submittedName>
</protein>
<dbReference type="SUPFAM" id="SSF56112">
    <property type="entry name" value="Protein kinase-like (PK-like)"/>
    <property type="match status" value="1"/>
</dbReference>
<proteinExistence type="predicted"/>
<dbReference type="PROSITE" id="PS50011">
    <property type="entry name" value="PROTEIN_KINASE_DOM"/>
    <property type="match status" value="1"/>
</dbReference>
<dbReference type="Gene3D" id="3.30.200.20">
    <property type="entry name" value="Phosphorylase Kinase, domain 1"/>
    <property type="match status" value="1"/>
</dbReference>